<dbReference type="AlphaFoldDB" id="A0A840RXV5"/>
<comment type="caution">
    <text evidence="1">The sequence shown here is derived from an EMBL/GenBank/DDBJ whole genome shotgun (WGS) entry which is preliminary data.</text>
</comment>
<name>A0A840RXV5_9BURK</name>
<organism evidence="1 2">
    <name type="scientific">Glaciimonas immobilis</name>
    <dbReference type="NCBI Taxonomy" id="728004"/>
    <lineage>
        <taxon>Bacteria</taxon>
        <taxon>Pseudomonadati</taxon>
        <taxon>Pseudomonadota</taxon>
        <taxon>Betaproteobacteria</taxon>
        <taxon>Burkholderiales</taxon>
        <taxon>Oxalobacteraceae</taxon>
        <taxon>Glaciimonas</taxon>
    </lineage>
</organism>
<evidence type="ECO:0000313" key="2">
    <source>
        <dbReference type="Proteomes" id="UP000571084"/>
    </source>
</evidence>
<dbReference type="Proteomes" id="UP000571084">
    <property type="component" value="Unassembled WGS sequence"/>
</dbReference>
<accession>A0A840RXV5</accession>
<dbReference type="EMBL" id="JACHHQ010000014">
    <property type="protein sequence ID" value="MBB5202403.1"/>
    <property type="molecule type" value="Genomic_DNA"/>
</dbReference>
<proteinExistence type="predicted"/>
<keyword evidence="2" id="KW-1185">Reference proteome</keyword>
<gene>
    <name evidence="1" type="ORF">HNR39_004267</name>
</gene>
<protein>
    <submittedName>
        <fullName evidence="1">SH3-like domain-containing protein</fullName>
    </submittedName>
</protein>
<dbReference type="Gene3D" id="2.30.30.40">
    <property type="entry name" value="SH3 Domains"/>
    <property type="match status" value="2"/>
</dbReference>
<sequence>MKYMRASDMIMASIVASVLAFGAINVAHALDFKAVGAAPVIFYDAPSEKGRRVAIAPRGMPVEVVLTYGDWTKVRDASGDLSWVQTAGLSGSRTLQVKVANAKIRATPSDTAPQVFSADKGVLLELVEPVVSGWVKVRHRDGQSGYVKATEVWGS</sequence>
<reference evidence="1 2" key="1">
    <citation type="submission" date="2020-08" db="EMBL/GenBank/DDBJ databases">
        <title>Genomic Encyclopedia of Type Strains, Phase IV (KMG-IV): sequencing the most valuable type-strain genomes for metagenomic binning, comparative biology and taxonomic classification.</title>
        <authorList>
            <person name="Goeker M."/>
        </authorList>
    </citation>
    <scope>NUCLEOTIDE SEQUENCE [LARGE SCALE GENOMIC DNA]</scope>
    <source>
        <strain evidence="1 2">DSM 23240</strain>
    </source>
</reference>
<dbReference type="Pfam" id="PF06347">
    <property type="entry name" value="SH3_4"/>
    <property type="match status" value="2"/>
</dbReference>
<dbReference type="InterPro" id="IPR010466">
    <property type="entry name" value="DUF1058"/>
</dbReference>
<evidence type="ECO:0000313" key="1">
    <source>
        <dbReference type="EMBL" id="MBB5202403.1"/>
    </source>
</evidence>